<evidence type="ECO:0000256" key="4">
    <source>
        <dbReference type="ARBA" id="ARBA00023163"/>
    </source>
</evidence>
<dbReference type="PRINTS" id="PR00404">
    <property type="entry name" value="MADSDOMAIN"/>
</dbReference>
<dbReference type="AlphaFoldDB" id="A0AAV5FTP0"/>
<evidence type="ECO:0000313" key="9">
    <source>
        <dbReference type="Proteomes" id="UP001054889"/>
    </source>
</evidence>
<dbReference type="SMART" id="SM00432">
    <property type="entry name" value="MADS"/>
    <property type="match status" value="1"/>
</dbReference>
<name>A0AAV5FTP0_ELECO</name>
<evidence type="ECO:0000313" key="8">
    <source>
        <dbReference type="EMBL" id="GJN39088.1"/>
    </source>
</evidence>
<gene>
    <name evidence="8" type="primary">gb28184</name>
    <name evidence="8" type="ORF">PR202_gb28184</name>
</gene>
<dbReference type="PANTHER" id="PTHR11945:SF776">
    <property type="entry name" value="AGAMOUS-LIKE 50-RELATED"/>
    <property type="match status" value="1"/>
</dbReference>
<dbReference type="GO" id="GO:0000978">
    <property type="term" value="F:RNA polymerase II cis-regulatory region sequence-specific DNA binding"/>
    <property type="evidence" value="ECO:0007669"/>
    <property type="project" value="TreeGrafter"/>
</dbReference>
<keyword evidence="9" id="KW-1185">Reference proteome</keyword>
<dbReference type="GO" id="GO:0005634">
    <property type="term" value="C:nucleus"/>
    <property type="evidence" value="ECO:0007669"/>
    <property type="project" value="UniProtKB-SubCell"/>
</dbReference>
<dbReference type="PROSITE" id="PS50066">
    <property type="entry name" value="MADS_BOX_2"/>
    <property type="match status" value="1"/>
</dbReference>
<evidence type="ECO:0000256" key="1">
    <source>
        <dbReference type="ARBA" id="ARBA00004123"/>
    </source>
</evidence>
<dbReference type="InterPro" id="IPR002100">
    <property type="entry name" value="TF_MADSbox"/>
</dbReference>
<dbReference type="GO" id="GO:0000981">
    <property type="term" value="F:DNA-binding transcription factor activity, RNA polymerase II-specific"/>
    <property type="evidence" value="ECO:0007669"/>
    <property type="project" value="TreeGrafter"/>
</dbReference>
<sequence>MTKATTSEEATPVKKKKSQGRKVIPIARIQNKDSCQVTFSKRKTGLFKKVSETIVRCDAYVAVIIFSNAGKPYALGGPSVDDVLRLAVAPRPGDDDDDALLPAVPDRAGVEATVRRLEETKELVAAEKLRMRAIDAKVMQAASGRKWWEADVEKLGPQELPEFARELQRLRDNLIRHVATMSV</sequence>
<dbReference type="GO" id="GO:0046983">
    <property type="term" value="F:protein dimerization activity"/>
    <property type="evidence" value="ECO:0007669"/>
    <property type="project" value="InterPro"/>
</dbReference>
<proteinExistence type="predicted"/>
<dbReference type="Proteomes" id="UP001054889">
    <property type="component" value="Unassembled WGS sequence"/>
</dbReference>
<protein>
    <recommendedName>
        <fullName evidence="7">MADS-box domain-containing protein</fullName>
    </recommendedName>
</protein>
<reference evidence="8" key="2">
    <citation type="submission" date="2021-12" db="EMBL/GenBank/DDBJ databases">
        <title>Resequencing data analysis of finger millet.</title>
        <authorList>
            <person name="Hatakeyama M."/>
            <person name="Aluri S."/>
            <person name="Balachadran M.T."/>
            <person name="Sivarajan S.R."/>
            <person name="Poveda L."/>
            <person name="Shimizu-Inatsugi R."/>
            <person name="Schlapbach R."/>
            <person name="Sreeman S.M."/>
            <person name="Shimizu K.K."/>
        </authorList>
    </citation>
    <scope>NUCLEOTIDE SEQUENCE</scope>
</reference>
<dbReference type="EMBL" id="BQKI01000097">
    <property type="protein sequence ID" value="GJN39088.1"/>
    <property type="molecule type" value="Genomic_DNA"/>
</dbReference>
<comment type="subcellular location">
    <subcellularLocation>
        <location evidence="1">Nucleus</location>
    </subcellularLocation>
</comment>
<keyword evidence="3" id="KW-0238">DNA-binding</keyword>
<dbReference type="Pfam" id="PF00319">
    <property type="entry name" value="SRF-TF"/>
    <property type="match status" value="1"/>
</dbReference>
<accession>A0AAV5FTP0</accession>
<dbReference type="InterPro" id="IPR036879">
    <property type="entry name" value="TF_MADSbox_sf"/>
</dbReference>
<evidence type="ECO:0000256" key="6">
    <source>
        <dbReference type="SAM" id="MobiDB-lite"/>
    </source>
</evidence>
<feature type="region of interest" description="Disordered" evidence="6">
    <location>
        <begin position="1"/>
        <end position="20"/>
    </location>
</feature>
<evidence type="ECO:0000256" key="2">
    <source>
        <dbReference type="ARBA" id="ARBA00023015"/>
    </source>
</evidence>
<keyword evidence="4" id="KW-0804">Transcription</keyword>
<keyword evidence="5" id="KW-0539">Nucleus</keyword>
<organism evidence="8 9">
    <name type="scientific">Eleusine coracana subsp. coracana</name>
    <dbReference type="NCBI Taxonomy" id="191504"/>
    <lineage>
        <taxon>Eukaryota</taxon>
        <taxon>Viridiplantae</taxon>
        <taxon>Streptophyta</taxon>
        <taxon>Embryophyta</taxon>
        <taxon>Tracheophyta</taxon>
        <taxon>Spermatophyta</taxon>
        <taxon>Magnoliopsida</taxon>
        <taxon>Liliopsida</taxon>
        <taxon>Poales</taxon>
        <taxon>Poaceae</taxon>
        <taxon>PACMAD clade</taxon>
        <taxon>Chloridoideae</taxon>
        <taxon>Cynodonteae</taxon>
        <taxon>Eleusininae</taxon>
        <taxon>Eleusine</taxon>
    </lineage>
</organism>
<evidence type="ECO:0000256" key="3">
    <source>
        <dbReference type="ARBA" id="ARBA00023125"/>
    </source>
</evidence>
<feature type="domain" description="MADS-box" evidence="7">
    <location>
        <begin position="19"/>
        <end position="79"/>
    </location>
</feature>
<dbReference type="PANTHER" id="PTHR11945">
    <property type="entry name" value="MADS BOX PROTEIN"/>
    <property type="match status" value="1"/>
</dbReference>
<keyword evidence="2" id="KW-0805">Transcription regulation</keyword>
<evidence type="ECO:0000259" key="7">
    <source>
        <dbReference type="PROSITE" id="PS50066"/>
    </source>
</evidence>
<dbReference type="SUPFAM" id="SSF55455">
    <property type="entry name" value="SRF-like"/>
    <property type="match status" value="1"/>
</dbReference>
<comment type="caution">
    <text evidence="8">The sequence shown here is derived from an EMBL/GenBank/DDBJ whole genome shotgun (WGS) entry which is preliminary data.</text>
</comment>
<evidence type="ECO:0000256" key="5">
    <source>
        <dbReference type="ARBA" id="ARBA00023242"/>
    </source>
</evidence>
<dbReference type="Gene3D" id="3.40.1810.10">
    <property type="entry name" value="Transcription factor, MADS-box"/>
    <property type="match status" value="1"/>
</dbReference>
<reference evidence="8" key="1">
    <citation type="journal article" date="2018" name="DNA Res.">
        <title>Multiple hybrid de novo genome assembly of finger millet, an orphan allotetraploid crop.</title>
        <authorList>
            <person name="Hatakeyama M."/>
            <person name="Aluri S."/>
            <person name="Balachadran M.T."/>
            <person name="Sivarajan S.R."/>
            <person name="Patrignani A."/>
            <person name="Gruter S."/>
            <person name="Poveda L."/>
            <person name="Shimizu-Inatsugi R."/>
            <person name="Baeten J."/>
            <person name="Francoijs K.J."/>
            <person name="Nataraja K.N."/>
            <person name="Reddy Y.A.N."/>
            <person name="Phadnis S."/>
            <person name="Ravikumar R.L."/>
            <person name="Schlapbach R."/>
            <person name="Sreeman S.M."/>
            <person name="Shimizu K.K."/>
        </authorList>
    </citation>
    <scope>NUCLEOTIDE SEQUENCE</scope>
</reference>